<dbReference type="Pfam" id="PF01355">
    <property type="entry name" value="HIPIP"/>
    <property type="match status" value="1"/>
</dbReference>
<dbReference type="GO" id="GO:0051539">
    <property type="term" value="F:4 iron, 4 sulfur cluster binding"/>
    <property type="evidence" value="ECO:0007669"/>
    <property type="project" value="UniProtKB-KW"/>
</dbReference>
<evidence type="ECO:0000256" key="4">
    <source>
        <dbReference type="ARBA" id="ARBA00022982"/>
    </source>
</evidence>
<feature type="compositionally biased region" description="Basic and acidic residues" evidence="8">
    <location>
        <begin position="13"/>
        <end position="22"/>
    </location>
</feature>
<dbReference type="PROSITE" id="PS51373">
    <property type="entry name" value="HIPIP"/>
    <property type="match status" value="1"/>
</dbReference>
<accession>A0A4Z0BMK7</accession>
<keyword evidence="6 7" id="KW-0411">Iron-sulfur</keyword>
<feature type="region of interest" description="Disordered" evidence="8">
    <location>
        <begin position="62"/>
        <end position="84"/>
    </location>
</feature>
<dbReference type="Gene3D" id="4.10.490.10">
    <property type="entry name" value="High potential iron-sulphur protein"/>
    <property type="match status" value="1"/>
</dbReference>
<evidence type="ECO:0000256" key="6">
    <source>
        <dbReference type="ARBA" id="ARBA00023014"/>
    </source>
</evidence>
<protein>
    <recommendedName>
        <fullName evidence="7">High-potential iron-sulfur protein</fullName>
        <shortName evidence="7">HiPIP</shortName>
    </recommendedName>
</protein>
<feature type="region of interest" description="Disordered" evidence="8">
    <location>
        <begin position="1"/>
        <end position="40"/>
    </location>
</feature>
<organism evidence="10 11">
    <name type="scientific">Ramlibacter humi</name>
    <dbReference type="NCBI Taxonomy" id="2530451"/>
    <lineage>
        <taxon>Bacteria</taxon>
        <taxon>Pseudomonadati</taxon>
        <taxon>Pseudomonadota</taxon>
        <taxon>Betaproteobacteria</taxon>
        <taxon>Burkholderiales</taxon>
        <taxon>Comamonadaceae</taxon>
        <taxon>Ramlibacter</taxon>
    </lineage>
</organism>
<evidence type="ECO:0000256" key="1">
    <source>
        <dbReference type="ARBA" id="ARBA00022448"/>
    </source>
</evidence>
<dbReference type="GO" id="GO:0046872">
    <property type="term" value="F:metal ion binding"/>
    <property type="evidence" value="ECO:0007669"/>
    <property type="project" value="UniProtKB-KW"/>
</dbReference>
<evidence type="ECO:0000256" key="5">
    <source>
        <dbReference type="ARBA" id="ARBA00023004"/>
    </source>
</evidence>
<dbReference type="OrthoDB" id="5298540at2"/>
<dbReference type="AlphaFoldDB" id="A0A4Z0BMK7"/>
<keyword evidence="1 7" id="KW-0813">Transport</keyword>
<comment type="subunit">
    <text evidence="7">Homodimer.</text>
</comment>
<feature type="domain" description="High potential iron-sulfur proteins family profile" evidence="9">
    <location>
        <begin position="65"/>
        <end position="142"/>
    </location>
</feature>
<proteinExistence type="inferred from homology"/>
<dbReference type="EMBL" id="SMLK01000004">
    <property type="protein sequence ID" value="TFZ00061.1"/>
    <property type="molecule type" value="Genomic_DNA"/>
</dbReference>
<dbReference type="GO" id="GO:0019646">
    <property type="term" value="P:aerobic electron transport chain"/>
    <property type="evidence" value="ECO:0007669"/>
    <property type="project" value="InterPro"/>
</dbReference>
<keyword evidence="4 7" id="KW-0249">Electron transport</keyword>
<dbReference type="InterPro" id="IPR036369">
    <property type="entry name" value="HIPIP_sf"/>
</dbReference>
<evidence type="ECO:0000259" key="9">
    <source>
        <dbReference type="PROSITE" id="PS51373"/>
    </source>
</evidence>
<reference evidence="10 11" key="1">
    <citation type="submission" date="2019-03" db="EMBL/GenBank/DDBJ databases">
        <title>Ramlibacter sp. 18x22-1, whole genome shotgun sequence.</title>
        <authorList>
            <person name="Zhang X."/>
            <person name="Feng G."/>
            <person name="Zhu H."/>
        </authorList>
    </citation>
    <scope>NUCLEOTIDE SEQUENCE [LARGE SCALE GENOMIC DNA]</scope>
    <source>
        <strain evidence="10 11">18x22-1</strain>
    </source>
</reference>
<comment type="caution">
    <text evidence="10">The sequence shown here is derived from an EMBL/GenBank/DDBJ whole genome shotgun (WGS) entry which is preliminary data.</text>
</comment>
<dbReference type="Proteomes" id="UP000297839">
    <property type="component" value="Unassembled WGS sequence"/>
</dbReference>
<sequence>MRAAPSRRAARTNSRDSFDGRVHALRGRHARSPDHEQEVPVRSNRRVFLLQVIAGTGAVAATSGATAQQKVDPKDPQATALGYVDDTTKADTKRFPKHANDQKCNGCQFYTAAANTKEGPCTIFGGKQVAAGGWCSSWVKKA</sequence>
<name>A0A4Z0BMK7_9BURK</name>
<dbReference type="SUPFAM" id="SSF57652">
    <property type="entry name" value="HIPIP (high potential iron protein)"/>
    <property type="match status" value="1"/>
</dbReference>
<comment type="function">
    <text evidence="7">Specific class of high-redox-potential 4Fe-4S ferredoxins. Functions in anaerobic electron transport in most purple and in some other photosynthetic bacteria and in at least one genus (Paracoccus) of halophilic, denitrifying bacteria.</text>
</comment>
<keyword evidence="2 7" id="KW-0004">4Fe-4S</keyword>
<evidence type="ECO:0000313" key="11">
    <source>
        <dbReference type="Proteomes" id="UP000297839"/>
    </source>
</evidence>
<keyword evidence="11" id="KW-1185">Reference proteome</keyword>
<evidence type="ECO:0000256" key="8">
    <source>
        <dbReference type="SAM" id="MobiDB-lite"/>
    </source>
</evidence>
<gene>
    <name evidence="10" type="ORF">EZ216_13195</name>
</gene>
<keyword evidence="3 7" id="KW-0479">Metal-binding</keyword>
<dbReference type="GO" id="GO:0009055">
    <property type="term" value="F:electron transfer activity"/>
    <property type="evidence" value="ECO:0007669"/>
    <property type="project" value="InterPro"/>
</dbReference>
<keyword evidence="5 7" id="KW-0408">Iron</keyword>
<evidence type="ECO:0000256" key="3">
    <source>
        <dbReference type="ARBA" id="ARBA00022723"/>
    </source>
</evidence>
<evidence type="ECO:0000313" key="10">
    <source>
        <dbReference type="EMBL" id="TFZ00061.1"/>
    </source>
</evidence>
<evidence type="ECO:0000256" key="7">
    <source>
        <dbReference type="RuleBase" id="RU000620"/>
    </source>
</evidence>
<evidence type="ECO:0000256" key="2">
    <source>
        <dbReference type="ARBA" id="ARBA00022485"/>
    </source>
</evidence>
<dbReference type="InterPro" id="IPR000170">
    <property type="entry name" value="High_potential_FeS_prot"/>
</dbReference>
<comment type="similarity">
    <text evidence="7">Belongs to the high-potential iron-sulfur protein (HiPIP) family.</text>
</comment>